<evidence type="ECO:0000313" key="3">
    <source>
        <dbReference type="Proteomes" id="UP001296104"/>
    </source>
</evidence>
<sequence>MDHSTPLPLRIPIKHRNEPDCTCDRSNVERLRRFLAFCLAVDYEVQHDSPDKLTKDDFVHFVRLASKCLANRRPLPAFHGKGLVFDASLHVWFVGELEIECQLLDPANRLGVPHAVVFSMLRMFVGSIRCVFTGYKSRVRWMASQYGPRTLAAKLLYDRKCMINTVVRDMDLRVRMREKGMVFQGEWFATLESMDEYEMWAYESWELADKKRSAGPNPLKGLLAKKFALSTDCCHAEQLVASPWLHAMCEGKLWWAPRKRIPMRPRRRTSSDSGQGLLEKTFSPRPQSPSQQQTSSLVLKRPGTPARHSGYSSIRNSGYGPGIPVRLSFDYNYRMSGRSF</sequence>
<keyword evidence="3" id="KW-1185">Reference proteome</keyword>
<reference evidence="2" key="1">
    <citation type="submission" date="2023-11" db="EMBL/GenBank/DDBJ databases">
        <authorList>
            <person name="Alioto T."/>
            <person name="Alioto T."/>
            <person name="Gomez Garrido J."/>
        </authorList>
    </citation>
    <scope>NUCLEOTIDE SEQUENCE</scope>
</reference>
<proteinExistence type="predicted"/>
<protein>
    <submittedName>
        <fullName evidence="2">Uncharacterized protein</fullName>
    </submittedName>
</protein>
<feature type="compositionally biased region" description="Low complexity" evidence="1">
    <location>
        <begin position="283"/>
        <end position="296"/>
    </location>
</feature>
<gene>
    <name evidence="2" type="ORF">LECACI_7A001077</name>
</gene>
<name>A0AAI8YSB0_9PEZI</name>
<evidence type="ECO:0000256" key="1">
    <source>
        <dbReference type="SAM" id="MobiDB-lite"/>
    </source>
</evidence>
<comment type="caution">
    <text evidence="2">The sequence shown here is derived from an EMBL/GenBank/DDBJ whole genome shotgun (WGS) entry which is preliminary data.</text>
</comment>
<organism evidence="2 3">
    <name type="scientific">Lecanosticta acicola</name>
    <dbReference type="NCBI Taxonomy" id="111012"/>
    <lineage>
        <taxon>Eukaryota</taxon>
        <taxon>Fungi</taxon>
        <taxon>Dikarya</taxon>
        <taxon>Ascomycota</taxon>
        <taxon>Pezizomycotina</taxon>
        <taxon>Dothideomycetes</taxon>
        <taxon>Dothideomycetidae</taxon>
        <taxon>Mycosphaerellales</taxon>
        <taxon>Mycosphaerellaceae</taxon>
        <taxon>Lecanosticta</taxon>
    </lineage>
</organism>
<feature type="region of interest" description="Disordered" evidence="1">
    <location>
        <begin position="264"/>
        <end position="315"/>
    </location>
</feature>
<evidence type="ECO:0000313" key="2">
    <source>
        <dbReference type="EMBL" id="CAK3814261.1"/>
    </source>
</evidence>
<dbReference type="Proteomes" id="UP001296104">
    <property type="component" value="Unassembled WGS sequence"/>
</dbReference>
<dbReference type="EMBL" id="CAVMBE010000004">
    <property type="protein sequence ID" value="CAK3814261.1"/>
    <property type="molecule type" value="Genomic_DNA"/>
</dbReference>
<accession>A0AAI8YSB0</accession>
<dbReference type="AlphaFoldDB" id="A0AAI8YSB0"/>